<evidence type="ECO:0000256" key="2">
    <source>
        <dbReference type="SAM" id="SignalP"/>
    </source>
</evidence>
<dbReference type="RefSeq" id="WP_184622126.1">
    <property type="nucleotide sequence ID" value="NZ_JACHCC010000001.1"/>
</dbReference>
<protein>
    <submittedName>
        <fullName evidence="3">Uncharacterized protein</fullName>
    </submittedName>
</protein>
<gene>
    <name evidence="3" type="ORF">HDF25_000342</name>
</gene>
<dbReference type="Proteomes" id="UP000521017">
    <property type="component" value="Unassembled WGS sequence"/>
</dbReference>
<evidence type="ECO:0000313" key="4">
    <source>
        <dbReference type="Proteomes" id="UP000521017"/>
    </source>
</evidence>
<dbReference type="EMBL" id="JACHCC010000001">
    <property type="protein sequence ID" value="MBB6498218.1"/>
    <property type="molecule type" value="Genomic_DNA"/>
</dbReference>
<feature type="compositionally biased region" description="Basic and acidic residues" evidence="1">
    <location>
        <begin position="72"/>
        <end position="102"/>
    </location>
</feature>
<feature type="region of interest" description="Disordered" evidence="1">
    <location>
        <begin position="48"/>
        <end position="109"/>
    </location>
</feature>
<dbReference type="AlphaFoldDB" id="A0A7X0IZU6"/>
<feature type="signal peptide" evidence="2">
    <location>
        <begin position="1"/>
        <end position="23"/>
    </location>
</feature>
<proteinExistence type="predicted"/>
<feature type="compositionally biased region" description="Basic and acidic residues" evidence="1">
    <location>
        <begin position="49"/>
        <end position="58"/>
    </location>
</feature>
<name>A0A7X0IZU6_9SPHI</name>
<keyword evidence="2" id="KW-0732">Signal</keyword>
<feature type="chain" id="PRO_5031079837" evidence="2">
    <location>
        <begin position="24"/>
        <end position="109"/>
    </location>
</feature>
<reference evidence="3 4" key="1">
    <citation type="submission" date="2020-08" db="EMBL/GenBank/DDBJ databases">
        <title>Genomic Encyclopedia of Type Strains, Phase IV (KMG-V): Genome sequencing to study the core and pangenomes of soil and plant-associated prokaryotes.</title>
        <authorList>
            <person name="Whitman W."/>
        </authorList>
    </citation>
    <scope>NUCLEOTIDE SEQUENCE [LARGE SCALE GENOMIC DNA]</scope>
    <source>
        <strain evidence="3 4">M2T3</strain>
    </source>
</reference>
<organism evidence="3 4">
    <name type="scientific">Pedobacter cryoconitis</name>
    <dbReference type="NCBI Taxonomy" id="188932"/>
    <lineage>
        <taxon>Bacteria</taxon>
        <taxon>Pseudomonadati</taxon>
        <taxon>Bacteroidota</taxon>
        <taxon>Sphingobacteriia</taxon>
        <taxon>Sphingobacteriales</taxon>
        <taxon>Sphingobacteriaceae</taxon>
        <taxon>Pedobacter</taxon>
    </lineage>
</organism>
<comment type="caution">
    <text evidence="3">The sequence shown here is derived from an EMBL/GenBank/DDBJ whole genome shotgun (WGS) entry which is preliminary data.</text>
</comment>
<sequence length="109" mass="12310">MKAKIIGLSLLIATIGLTSSTFAQDSKFAQTHPRRAEVNSRLKNQNNRIHKEVKEGELSKQQAANLHRKDKSIRTEERNMAARDGGHLTKKDQAKLNHRENNVSKQIGQ</sequence>
<accession>A0A7X0IZU6</accession>
<evidence type="ECO:0000313" key="3">
    <source>
        <dbReference type="EMBL" id="MBB6498218.1"/>
    </source>
</evidence>
<evidence type="ECO:0000256" key="1">
    <source>
        <dbReference type="SAM" id="MobiDB-lite"/>
    </source>
</evidence>